<keyword evidence="3" id="KW-0808">Transferase</keyword>
<dbReference type="CDD" id="cd06661">
    <property type="entry name" value="GGCT_like"/>
    <property type="match status" value="1"/>
</dbReference>
<dbReference type="STRING" id="301967.A6E15_02625"/>
<evidence type="ECO:0000256" key="1">
    <source>
        <dbReference type="SAM" id="MobiDB-lite"/>
    </source>
</evidence>
<dbReference type="Pfam" id="PF06094">
    <property type="entry name" value="GGACT"/>
    <property type="match status" value="1"/>
</dbReference>
<dbReference type="InterPro" id="IPR036568">
    <property type="entry name" value="GGCT-like_sf"/>
</dbReference>
<name>A0A1S8B1W0_9EURY</name>
<dbReference type="InterPro" id="IPR009288">
    <property type="entry name" value="AIG2-like_dom"/>
</dbReference>
<evidence type="ECO:0000259" key="2">
    <source>
        <dbReference type="Pfam" id="PF06094"/>
    </source>
</evidence>
<dbReference type="OrthoDB" id="198684at2157"/>
<dbReference type="Proteomes" id="UP000189370">
    <property type="component" value="Unassembled WGS sequence"/>
</dbReference>
<keyword evidence="4" id="KW-1185">Reference proteome</keyword>
<dbReference type="InterPro" id="IPR013024">
    <property type="entry name" value="GGCT-like"/>
</dbReference>
<organism evidence="3 4">
    <name type="scientific">Natrinema saccharevitans</name>
    <dbReference type="NCBI Taxonomy" id="301967"/>
    <lineage>
        <taxon>Archaea</taxon>
        <taxon>Methanobacteriati</taxon>
        <taxon>Methanobacteriota</taxon>
        <taxon>Stenosarchaea group</taxon>
        <taxon>Halobacteria</taxon>
        <taxon>Halobacteriales</taxon>
        <taxon>Natrialbaceae</taxon>
        <taxon>Natrinema</taxon>
    </lineage>
</organism>
<evidence type="ECO:0000313" key="4">
    <source>
        <dbReference type="Proteomes" id="UP000189370"/>
    </source>
</evidence>
<dbReference type="SUPFAM" id="SSF110857">
    <property type="entry name" value="Gamma-glutamyl cyclotransferase-like"/>
    <property type="match status" value="1"/>
</dbReference>
<feature type="domain" description="Gamma-glutamylcyclotransferase AIG2-like" evidence="2">
    <location>
        <begin position="3"/>
        <end position="94"/>
    </location>
</feature>
<protein>
    <submittedName>
        <fullName evidence="3">Gamma-glutamylcyclotransferase</fullName>
    </submittedName>
</protein>
<comment type="caution">
    <text evidence="3">The sequence shown here is derived from an EMBL/GenBank/DDBJ whole genome shotgun (WGS) entry which is preliminary data.</text>
</comment>
<accession>A0A1S8B1W0</accession>
<reference evidence="4" key="1">
    <citation type="submission" date="2016-04" db="EMBL/GenBank/DDBJ databases">
        <authorList>
            <person name="Chen S.-C."/>
            <person name="Lai M.-C."/>
        </authorList>
    </citation>
    <scope>NUCLEOTIDE SEQUENCE [LARGE SCALE GENOMIC DNA]</scope>
    <source>
        <strain evidence="4">AB14</strain>
    </source>
</reference>
<dbReference type="Gene3D" id="3.10.490.10">
    <property type="entry name" value="Gamma-glutamyl cyclotransferase-like"/>
    <property type="match status" value="1"/>
</dbReference>
<sequence length="157" mass="16783">MTVFVYGTLTDPERVASVLETTPSEAVRLFVGPATLEGLHRVDGRYPTLVPGGSVGGRLLAVDDAALERLDRYEGVDNGLYVRVAVPIFDDDGDSPADSSETASLEPAPGAPADRSWVYVGDPARLAVDATWPGDGPFGDRVRRFVSRADVVIRNPE</sequence>
<feature type="region of interest" description="Disordered" evidence="1">
    <location>
        <begin position="92"/>
        <end position="115"/>
    </location>
</feature>
<dbReference type="EMBL" id="LWLN01000001">
    <property type="protein sequence ID" value="OLZ42614.1"/>
    <property type="molecule type" value="Genomic_DNA"/>
</dbReference>
<dbReference type="GO" id="GO:0016740">
    <property type="term" value="F:transferase activity"/>
    <property type="evidence" value="ECO:0007669"/>
    <property type="project" value="UniProtKB-KW"/>
</dbReference>
<dbReference type="RefSeq" id="WP_076148163.1">
    <property type="nucleotide sequence ID" value="NZ_LWLN01000001.1"/>
</dbReference>
<proteinExistence type="predicted"/>
<evidence type="ECO:0000313" key="3">
    <source>
        <dbReference type="EMBL" id="OLZ42614.1"/>
    </source>
</evidence>
<gene>
    <name evidence="3" type="ORF">A6E15_02625</name>
</gene>
<dbReference type="AlphaFoldDB" id="A0A1S8B1W0"/>